<organism evidence="1 2">
    <name type="scientific">Indibacter alkaliphilus (strain CCUG 57479 / KCTC 22604 / LW1)</name>
    <dbReference type="NCBI Taxonomy" id="1189612"/>
    <lineage>
        <taxon>Bacteria</taxon>
        <taxon>Pseudomonadati</taxon>
        <taxon>Bacteroidota</taxon>
        <taxon>Cytophagia</taxon>
        <taxon>Cytophagales</taxon>
        <taxon>Cyclobacteriaceae</taxon>
    </lineage>
</organism>
<keyword evidence="2" id="KW-1185">Reference proteome</keyword>
<proteinExistence type="predicted"/>
<dbReference type="OrthoDB" id="1358918at2"/>
<accession>S2DNW5</accession>
<dbReference type="Proteomes" id="UP000006073">
    <property type="component" value="Unassembled WGS sequence"/>
</dbReference>
<dbReference type="EMBL" id="ALWO02000002">
    <property type="protein sequence ID" value="EPA00613.1"/>
    <property type="molecule type" value="Genomic_DNA"/>
</dbReference>
<gene>
    <name evidence="1" type="ORF">A33Q_0086</name>
</gene>
<dbReference type="eggNOG" id="ENOG503463X">
    <property type="taxonomic scope" value="Bacteria"/>
</dbReference>
<comment type="caution">
    <text evidence="1">The sequence shown here is derived from an EMBL/GenBank/DDBJ whole genome shotgun (WGS) entry which is preliminary data.</text>
</comment>
<dbReference type="RefSeq" id="WP_009035258.1">
    <property type="nucleotide sequence ID" value="NZ_ALWO02000002.1"/>
</dbReference>
<sequence length="212" mass="25535">MKSLLNIVLLFFTSTQIYSQTYLTYEVIEKAESHLKQAVGEELFNYFKLDPDSYYEYKNRTGKTKWENINKGKKTKGDFVNGKSIRFILNHPEFQYQYVDKRISVQLASDLSLNSEINLDRIPKYLLEGRKSDWLNENQLDKIIENQGLKKSVKNPIKRLEFDFDERKYYWMVFNTLYEEKCYSDEELLHIDPKTGQILKHYEERHYVMHCH</sequence>
<evidence type="ECO:0000313" key="1">
    <source>
        <dbReference type="EMBL" id="EPA00613.1"/>
    </source>
</evidence>
<reference evidence="1 2" key="1">
    <citation type="journal article" date="2013" name="Genome Announc.">
        <title>Draft Genome Sequence of Indibacter alkaliphilus Strain LW1T, Isolated from Lonar Lake, a Haloalkaline Lake in the Buldana District of Maharashtra, India.</title>
        <authorList>
            <person name="Singh A."/>
            <person name="Kumar Jangir P."/>
            <person name="Sharma R."/>
            <person name="Singh A."/>
            <person name="Kumar Pinnaka A."/>
            <person name="Shivaji S."/>
        </authorList>
    </citation>
    <scope>NUCLEOTIDE SEQUENCE [LARGE SCALE GENOMIC DNA]</scope>
    <source>
        <strain evidence="2">CCUG 57479 / KCTC 22604 / LW1</strain>
    </source>
</reference>
<dbReference type="AlphaFoldDB" id="S2DNW5"/>
<protein>
    <recommendedName>
        <fullName evidence="3">PepSY domain-containing protein</fullName>
    </recommendedName>
</protein>
<evidence type="ECO:0008006" key="3">
    <source>
        <dbReference type="Google" id="ProtNLM"/>
    </source>
</evidence>
<name>S2DNW5_INDAL</name>
<evidence type="ECO:0000313" key="2">
    <source>
        <dbReference type="Proteomes" id="UP000006073"/>
    </source>
</evidence>
<dbReference type="STRING" id="1189612.A33Q_0086"/>